<dbReference type="PROSITE" id="PS00216">
    <property type="entry name" value="SUGAR_TRANSPORT_1"/>
    <property type="match status" value="1"/>
</dbReference>
<dbReference type="AlphaFoldDB" id="A0A916JWD4"/>
<evidence type="ECO:0000256" key="4">
    <source>
        <dbReference type="ARBA" id="ARBA00023136"/>
    </source>
</evidence>
<comment type="caution">
    <text evidence="8">The sequence shown here is derived from an EMBL/GenBank/DDBJ whole genome shotgun (WGS) entry which is preliminary data.</text>
</comment>
<evidence type="ECO:0000256" key="3">
    <source>
        <dbReference type="ARBA" id="ARBA00022989"/>
    </source>
</evidence>
<dbReference type="CDD" id="cd17478">
    <property type="entry name" value="MFS_FsR"/>
    <property type="match status" value="1"/>
</dbReference>
<evidence type="ECO:0000256" key="6">
    <source>
        <dbReference type="SAM" id="Phobius"/>
    </source>
</evidence>
<dbReference type="PROSITE" id="PS50850">
    <property type="entry name" value="MFS"/>
    <property type="match status" value="1"/>
</dbReference>
<feature type="compositionally biased region" description="Polar residues" evidence="5">
    <location>
        <begin position="1"/>
        <end position="16"/>
    </location>
</feature>
<feature type="region of interest" description="Disordered" evidence="5">
    <location>
        <begin position="1"/>
        <end position="34"/>
    </location>
</feature>
<feature type="transmembrane region" description="Helical" evidence="6">
    <location>
        <begin position="123"/>
        <end position="156"/>
    </location>
</feature>
<sequence length="448" mass="47693">MSHSTVQPAPQESFDQTADREPNEPSGAASSAAGTELHAAPGVSSQATAFSIILSISLVHLLNDSIQSVVPAIFPILHESLRLTFAQIGWIAFTLNVTASLLQPLIGYYTDTRPKPYLLPLGVAFSLIGMVVLAFAGSFMQVILSVMLIGIGSSVFHPESSRVAYLAAGPRRGLAQSIFQTGGNIGQALAPIFTALIFVPLGQFGIIWFTLAAAVAIVVQIFVARWYMRDLASRPVRKKAAAAAYALPRTTIAFALFILIMLLFSKFVYVASMTGFYAFYLIERYSITIEQAQWILFALLVAGAAGTFFGGPLADRFGRRNMIWFSILGTAPFSLLLPYVNVFWAAVLCVCIGFILLSGFSVIIVYAQEMLPGKVGTVSGLFFGLAFGLGGIGSVVLGTLADVTSISFVIRLCAFLPLIGLLAALLPKDEKLNPGSAVSADSTASAKP</sequence>
<dbReference type="InterPro" id="IPR020846">
    <property type="entry name" value="MFS_dom"/>
</dbReference>
<evidence type="ECO:0000256" key="1">
    <source>
        <dbReference type="ARBA" id="ARBA00004651"/>
    </source>
</evidence>
<dbReference type="PANTHER" id="PTHR43129">
    <property type="entry name" value="FOSMIDOMYCIN RESISTANCE PROTEIN"/>
    <property type="match status" value="1"/>
</dbReference>
<dbReference type="InterPro" id="IPR005829">
    <property type="entry name" value="Sugar_transporter_CS"/>
</dbReference>
<dbReference type="GO" id="GO:0005886">
    <property type="term" value="C:plasma membrane"/>
    <property type="evidence" value="ECO:0007669"/>
    <property type="project" value="UniProtKB-SubCell"/>
</dbReference>
<dbReference type="InterPro" id="IPR011701">
    <property type="entry name" value="MFS"/>
</dbReference>
<accession>A0A916JWD4</accession>
<keyword evidence="4 6" id="KW-0472">Membrane</keyword>
<feature type="domain" description="Major facilitator superfamily (MFS) profile" evidence="7">
    <location>
        <begin position="52"/>
        <end position="432"/>
    </location>
</feature>
<comment type="subcellular location">
    <subcellularLocation>
        <location evidence="1">Cell membrane</location>
        <topology evidence="1">Multi-pass membrane protein</topology>
    </subcellularLocation>
</comment>
<keyword evidence="9" id="KW-1185">Reference proteome</keyword>
<dbReference type="Proteomes" id="UP000693672">
    <property type="component" value="Unassembled WGS sequence"/>
</dbReference>
<keyword evidence="3 6" id="KW-1133">Transmembrane helix</keyword>
<evidence type="ECO:0000256" key="2">
    <source>
        <dbReference type="ARBA" id="ARBA00022692"/>
    </source>
</evidence>
<feature type="transmembrane region" description="Helical" evidence="6">
    <location>
        <begin position="343"/>
        <end position="366"/>
    </location>
</feature>
<name>A0A916JWD4_9BACL</name>
<feature type="transmembrane region" description="Helical" evidence="6">
    <location>
        <begin position="378"/>
        <end position="400"/>
    </location>
</feature>
<feature type="transmembrane region" description="Helical" evidence="6">
    <location>
        <begin position="406"/>
        <end position="426"/>
    </location>
</feature>
<feature type="transmembrane region" description="Helical" evidence="6">
    <location>
        <begin position="205"/>
        <end position="228"/>
    </location>
</feature>
<reference evidence="8" key="1">
    <citation type="submission" date="2021-06" db="EMBL/GenBank/DDBJ databases">
        <authorList>
            <person name="Criscuolo A."/>
        </authorList>
    </citation>
    <scope>NUCLEOTIDE SEQUENCE</scope>
    <source>
        <strain evidence="8">CIP111600</strain>
    </source>
</reference>
<feature type="transmembrane region" description="Helical" evidence="6">
    <location>
        <begin position="294"/>
        <end position="314"/>
    </location>
</feature>
<dbReference type="Pfam" id="PF07690">
    <property type="entry name" value="MFS_1"/>
    <property type="match status" value="1"/>
</dbReference>
<evidence type="ECO:0000313" key="9">
    <source>
        <dbReference type="Proteomes" id="UP000693672"/>
    </source>
</evidence>
<dbReference type="PANTHER" id="PTHR43129:SF1">
    <property type="entry name" value="FOSMIDOMYCIN RESISTANCE PROTEIN"/>
    <property type="match status" value="1"/>
</dbReference>
<dbReference type="GO" id="GO:0022857">
    <property type="term" value="F:transmembrane transporter activity"/>
    <property type="evidence" value="ECO:0007669"/>
    <property type="project" value="InterPro"/>
</dbReference>
<evidence type="ECO:0000313" key="8">
    <source>
        <dbReference type="EMBL" id="CAG7606953.1"/>
    </source>
</evidence>
<evidence type="ECO:0000256" key="5">
    <source>
        <dbReference type="SAM" id="MobiDB-lite"/>
    </source>
</evidence>
<dbReference type="EMBL" id="CAJVAS010000003">
    <property type="protein sequence ID" value="CAG7606953.1"/>
    <property type="molecule type" value="Genomic_DNA"/>
</dbReference>
<protein>
    <submittedName>
        <fullName evidence="8">Fosmidomycin resistance protein</fullName>
    </submittedName>
</protein>
<feature type="transmembrane region" description="Helical" evidence="6">
    <location>
        <begin position="321"/>
        <end position="337"/>
    </location>
</feature>
<proteinExistence type="predicted"/>
<evidence type="ECO:0000259" key="7">
    <source>
        <dbReference type="PROSITE" id="PS50850"/>
    </source>
</evidence>
<gene>
    <name evidence="8" type="primary">fsr_1</name>
    <name evidence="8" type="ORF">PAESOLCIP111_00909</name>
</gene>
<feature type="transmembrane region" description="Helical" evidence="6">
    <location>
        <begin position="83"/>
        <end position="103"/>
    </location>
</feature>
<feature type="transmembrane region" description="Helical" evidence="6">
    <location>
        <begin position="249"/>
        <end position="282"/>
    </location>
</feature>
<keyword evidence="2 6" id="KW-0812">Transmembrane</keyword>
<organism evidence="8 9">
    <name type="scientific">Paenibacillus solanacearum</name>
    <dbReference type="NCBI Taxonomy" id="2048548"/>
    <lineage>
        <taxon>Bacteria</taxon>
        <taxon>Bacillati</taxon>
        <taxon>Bacillota</taxon>
        <taxon>Bacilli</taxon>
        <taxon>Bacillales</taxon>
        <taxon>Paenibacillaceae</taxon>
        <taxon>Paenibacillus</taxon>
    </lineage>
</organism>